<dbReference type="Proteomes" id="UP001152622">
    <property type="component" value="Chromosome 22"/>
</dbReference>
<feature type="compositionally biased region" description="Low complexity" evidence="1">
    <location>
        <begin position="47"/>
        <end position="58"/>
    </location>
</feature>
<evidence type="ECO:0000256" key="1">
    <source>
        <dbReference type="SAM" id="MobiDB-lite"/>
    </source>
</evidence>
<evidence type="ECO:0000313" key="2">
    <source>
        <dbReference type="EMBL" id="KAJ8334031.1"/>
    </source>
</evidence>
<feature type="region of interest" description="Disordered" evidence="1">
    <location>
        <begin position="1"/>
        <end position="73"/>
    </location>
</feature>
<comment type="caution">
    <text evidence="2">The sequence shown here is derived from an EMBL/GenBank/DDBJ whole genome shotgun (WGS) entry which is preliminary data.</text>
</comment>
<organism evidence="2 3">
    <name type="scientific">Synaphobranchus kaupii</name>
    <name type="common">Kaup's arrowtooth eel</name>
    <dbReference type="NCBI Taxonomy" id="118154"/>
    <lineage>
        <taxon>Eukaryota</taxon>
        <taxon>Metazoa</taxon>
        <taxon>Chordata</taxon>
        <taxon>Craniata</taxon>
        <taxon>Vertebrata</taxon>
        <taxon>Euteleostomi</taxon>
        <taxon>Actinopterygii</taxon>
        <taxon>Neopterygii</taxon>
        <taxon>Teleostei</taxon>
        <taxon>Anguilliformes</taxon>
        <taxon>Synaphobranchidae</taxon>
        <taxon>Synaphobranchus</taxon>
    </lineage>
</organism>
<reference evidence="2" key="1">
    <citation type="journal article" date="2023" name="Science">
        <title>Genome structures resolve the early diversification of teleost fishes.</title>
        <authorList>
            <person name="Parey E."/>
            <person name="Louis A."/>
            <person name="Montfort J."/>
            <person name="Bouchez O."/>
            <person name="Roques C."/>
            <person name="Iampietro C."/>
            <person name="Lluch J."/>
            <person name="Castinel A."/>
            <person name="Donnadieu C."/>
            <person name="Desvignes T."/>
            <person name="Floi Bucao C."/>
            <person name="Jouanno E."/>
            <person name="Wen M."/>
            <person name="Mejri S."/>
            <person name="Dirks R."/>
            <person name="Jansen H."/>
            <person name="Henkel C."/>
            <person name="Chen W.J."/>
            <person name="Zahm M."/>
            <person name="Cabau C."/>
            <person name="Klopp C."/>
            <person name="Thompson A.W."/>
            <person name="Robinson-Rechavi M."/>
            <person name="Braasch I."/>
            <person name="Lecointre G."/>
            <person name="Bobe J."/>
            <person name="Postlethwait J.H."/>
            <person name="Berthelot C."/>
            <person name="Roest Crollius H."/>
            <person name="Guiguen Y."/>
        </authorList>
    </citation>
    <scope>NUCLEOTIDE SEQUENCE</scope>
    <source>
        <strain evidence="2">WJC10195</strain>
    </source>
</reference>
<protein>
    <submittedName>
        <fullName evidence="2">Uncharacterized protein</fullName>
    </submittedName>
</protein>
<feature type="compositionally biased region" description="Basic and acidic residues" evidence="1">
    <location>
        <begin position="1"/>
        <end position="12"/>
    </location>
</feature>
<proteinExistence type="predicted"/>
<sequence length="118" mass="12717">MRGETSKREHAKVPRNKRHAQEEANGEAKLCGVQEVDDNASTEPLSEAESANEAQEASIGDLFPMDLEGAPEPTTLAGRFGTAQLEDPNLANALQQVKMVDGSLIEGVNQTPLPMMCR</sequence>
<accession>A0A9Q1E870</accession>
<keyword evidence="3" id="KW-1185">Reference proteome</keyword>
<gene>
    <name evidence="2" type="ORF">SKAU_G00413500</name>
</gene>
<evidence type="ECO:0000313" key="3">
    <source>
        <dbReference type="Proteomes" id="UP001152622"/>
    </source>
</evidence>
<dbReference type="AlphaFoldDB" id="A0A9Q1E870"/>
<name>A0A9Q1E870_SYNKA</name>
<dbReference type="EMBL" id="JAINUF010000022">
    <property type="protein sequence ID" value="KAJ8334031.1"/>
    <property type="molecule type" value="Genomic_DNA"/>
</dbReference>